<dbReference type="EMBL" id="JAXIOK010000005">
    <property type="protein sequence ID" value="KAK4769980.1"/>
    <property type="molecule type" value="Genomic_DNA"/>
</dbReference>
<dbReference type="Pfam" id="PF00560">
    <property type="entry name" value="LRR_1"/>
    <property type="match status" value="1"/>
</dbReference>
<dbReference type="Gene3D" id="2.60.120.430">
    <property type="entry name" value="Galactose-binding lectin"/>
    <property type="match status" value="1"/>
</dbReference>
<evidence type="ECO:0000256" key="4">
    <source>
        <dbReference type="ARBA" id="ARBA00022553"/>
    </source>
</evidence>
<evidence type="ECO:0000256" key="7">
    <source>
        <dbReference type="ARBA" id="ARBA00022741"/>
    </source>
</evidence>
<keyword evidence="8" id="KW-0067">ATP-binding</keyword>
<dbReference type="InterPro" id="IPR032675">
    <property type="entry name" value="LRR_dom_sf"/>
</dbReference>
<dbReference type="Gene3D" id="3.80.10.10">
    <property type="entry name" value="Ribonuclease Inhibitor"/>
    <property type="match status" value="2"/>
</dbReference>
<evidence type="ECO:0000256" key="3">
    <source>
        <dbReference type="ARBA" id="ARBA00022527"/>
    </source>
</evidence>
<protein>
    <recommendedName>
        <fullName evidence="2">non-specific serine/threonine protein kinase</fullName>
        <ecNumber evidence="2">2.7.11.1</ecNumber>
    </recommendedName>
</protein>
<reference evidence="15 16" key="1">
    <citation type="journal article" date="2023" name="Hortic Res">
        <title>Pangenome of water caltrop reveals structural variations and asymmetric subgenome divergence after allopolyploidization.</title>
        <authorList>
            <person name="Zhang X."/>
            <person name="Chen Y."/>
            <person name="Wang L."/>
            <person name="Yuan Y."/>
            <person name="Fang M."/>
            <person name="Shi L."/>
            <person name="Lu R."/>
            <person name="Comes H.P."/>
            <person name="Ma Y."/>
            <person name="Chen Y."/>
            <person name="Huang G."/>
            <person name="Zhou Y."/>
            <person name="Zheng Z."/>
            <person name="Qiu Y."/>
        </authorList>
    </citation>
    <scope>NUCLEOTIDE SEQUENCE [LARGE SCALE GENOMIC DNA]</scope>
    <source>
        <tissue evidence="15">Roots</tissue>
    </source>
</reference>
<comment type="subcellular location">
    <subcellularLocation>
        <location evidence="1">Membrane</location>
        <topology evidence="1">Single-pass type I membrane protein</topology>
    </subcellularLocation>
</comment>
<evidence type="ECO:0000313" key="16">
    <source>
        <dbReference type="Proteomes" id="UP001345219"/>
    </source>
</evidence>
<evidence type="ECO:0000256" key="13">
    <source>
        <dbReference type="SAM" id="Phobius"/>
    </source>
</evidence>
<keyword evidence="13" id="KW-0472">Membrane</keyword>
<comment type="caution">
    <text evidence="15">The sequence shown here is derived from an EMBL/GenBank/DDBJ whole genome shotgun (WGS) entry which is preliminary data.</text>
</comment>
<dbReference type="PANTHER" id="PTHR48006:SF72">
    <property type="entry name" value="LRR RECEPTOR-LIKE SERINE_THREONINE-PROTEIN KINASE RFK1-RELATED"/>
    <property type="match status" value="1"/>
</dbReference>
<dbReference type="FunFam" id="2.60.120.430:FF:000004">
    <property type="entry name" value="Putative leucine-rich repeat receptor-like serine/threonine-protein kinase"/>
    <property type="match status" value="1"/>
</dbReference>
<keyword evidence="4" id="KW-0597">Phosphoprotein</keyword>
<dbReference type="InterPro" id="IPR021720">
    <property type="entry name" value="Malectin_dom"/>
</dbReference>
<keyword evidence="10" id="KW-0325">Glycoprotein</keyword>
<keyword evidence="16" id="KW-1185">Reference proteome</keyword>
<dbReference type="SUPFAM" id="SSF52058">
    <property type="entry name" value="L domain-like"/>
    <property type="match status" value="1"/>
</dbReference>
<keyword evidence="5" id="KW-0808">Transferase</keyword>
<dbReference type="GO" id="GO:0016020">
    <property type="term" value="C:membrane"/>
    <property type="evidence" value="ECO:0007669"/>
    <property type="project" value="UniProtKB-SubCell"/>
</dbReference>
<evidence type="ECO:0000256" key="2">
    <source>
        <dbReference type="ARBA" id="ARBA00012513"/>
    </source>
</evidence>
<comment type="catalytic activity">
    <reaction evidence="11">
        <text>L-threonyl-[protein] + ATP = O-phospho-L-threonyl-[protein] + ADP + H(+)</text>
        <dbReference type="Rhea" id="RHEA:46608"/>
        <dbReference type="Rhea" id="RHEA-COMP:11060"/>
        <dbReference type="Rhea" id="RHEA-COMP:11605"/>
        <dbReference type="ChEBI" id="CHEBI:15378"/>
        <dbReference type="ChEBI" id="CHEBI:30013"/>
        <dbReference type="ChEBI" id="CHEBI:30616"/>
        <dbReference type="ChEBI" id="CHEBI:61977"/>
        <dbReference type="ChEBI" id="CHEBI:456216"/>
        <dbReference type="EC" id="2.7.11.1"/>
    </reaction>
</comment>
<organism evidence="15 16">
    <name type="scientific">Trapa incisa</name>
    <dbReference type="NCBI Taxonomy" id="236973"/>
    <lineage>
        <taxon>Eukaryota</taxon>
        <taxon>Viridiplantae</taxon>
        <taxon>Streptophyta</taxon>
        <taxon>Embryophyta</taxon>
        <taxon>Tracheophyta</taxon>
        <taxon>Spermatophyta</taxon>
        <taxon>Magnoliopsida</taxon>
        <taxon>eudicotyledons</taxon>
        <taxon>Gunneridae</taxon>
        <taxon>Pentapetalae</taxon>
        <taxon>rosids</taxon>
        <taxon>malvids</taxon>
        <taxon>Myrtales</taxon>
        <taxon>Lythraceae</taxon>
        <taxon>Trapa</taxon>
    </lineage>
</organism>
<evidence type="ECO:0000256" key="1">
    <source>
        <dbReference type="ARBA" id="ARBA00004479"/>
    </source>
</evidence>
<dbReference type="InterPro" id="IPR051824">
    <property type="entry name" value="LRR_Rcpt-Like_S/T_Kinase"/>
</dbReference>
<feature type="transmembrane region" description="Helical" evidence="13">
    <location>
        <begin position="502"/>
        <end position="529"/>
    </location>
</feature>
<dbReference type="PANTHER" id="PTHR48006">
    <property type="entry name" value="LEUCINE-RICH REPEAT-CONTAINING PROTEIN DDB_G0281931-RELATED"/>
    <property type="match status" value="1"/>
</dbReference>
<dbReference type="EC" id="2.7.11.1" evidence="2"/>
<evidence type="ECO:0000256" key="11">
    <source>
        <dbReference type="ARBA" id="ARBA00047899"/>
    </source>
</evidence>
<dbReference type="GO" id="GO:0004674">
    <property type="term" value="F:protein serine/threonine kinase activity"/>
    <property type="evidence" value="ECO:0007669"/>
    <property type="project" value="UniProtKB-KW"/>
</dbReference>
<keyword evidence="3" id="KW-0723">Serine/threonine-protein kinase</keyword>
<keyword evidence="6" id="KW-0732">Signal</keyword>
<evidence type="ECO:0000256" key="6">
    <source>
        <dbReference type="ARBA" id="ARBA00022729"/>
    </source>
</evidence>
<dbReference type="Proteomes" id="UP001345219">
    <property type="component" value="Chromosome 24"/>
</dbReference>
<dbReference type="AlphaFoldDB" id="A0AAN7KNL4"/>
<evidence type="ECO:0000256" key="9">
    <source>
        <dbReference type="ARBA" id="ARBA00023170"/>
    </source>
</evidence>
<keyword evidence="7" id="KW-0547">Nucleotide-binding</keyword>
<sequence>MGANYWDFDGDSCQIRQIGVTKDPPKGAVSSINCSCAVGNDNFCHVVRIVLKGYSLPGVLPPQLAKLRYLQEIDFALNFLSGTIPAEWTSMQLTSIRINDNNFNGNIPAFITGWKQLLRFYQKSFFYSSFAPYKKFLRLHRRISNIGGPFQLFPDLSNMTSLVRLVLRSCNLSGQIPSYIWAMEMLELLDVSFNRLVGQIPSAIIWRHLKLKFIFLSGNLLSGPIPDSVLMDGNNMDLSYNNFTWPSSQQPVCQELNMNLNLFRSSAPLNNLNHEVAPCMDDFHCREYLSCLHVNCGGEDIEVGVSKGRFLYQGDGSEGGGTAKYYLNHEQYWGFSSTGDFMDDNNFQNVRYTISLQSQSPNLTEFDMTARRAPISLTYFHYCLENGNYTVTLHFAEIEFTNDRTYNSLGRRLFDIYIQDELVHKDFNIEFVSGGAQRPTTEIYNVIVRNHVLDIRLFWAGKGTTRIPKRGVYGPIISAISVESDTKDCPPSNRKGYPDRPVVVGVGVAMAAICLFFFGAVISLVAFLFRKKGHIRKILLIRLETTFTAQIHANKYLWQHLSKGSRSMGTYLTKVGELANEFGQIGLPKTTEAKRDYKCASLSTQSAAPLFGLLKARPPLRLLLDDEIIATSLLTFLESSR</sequence>
<feature type="domain" description="Malectin" evidence="14">
    <location>
        <begin position="291"/>
        <end position="480"/>
    </location>
</feature>
<gene>
    <name evidence="15" type="ORF">SAY87_030512</name>
</gene>
<evidence type="ECO:0000256" key="5">
    <source>
        <dbReference type="ARBA" id="ARBA00022679"/>
    </source>
</evidence>
<keyword evidence="13" id="KW-0812">Transmembrane</keyword>
<evidence type="ECO:0000256" key="10">
    <source>
        <dbReference type="ARBA" id="ARBA00023180"/>
    </source>
</evidence>
<dbReference type="InterPro" id="IPR001611">
    <property type="entry name" value="Leu-rich_rpt"/>
</dbReference>
<accession>A0AAN7KNL4</accession>
<dbReference type="GO" id="GO:0005524">
    <property type="term" value="F:ATP binding"/>
    <property type="evidence" value="ECO:0007669"/>
    <property type="project" value="UniProtKB-KW"/>
</dbReference>
<keyword evidence="3" id="KW-0418">Kinase</keyword>
<proteinExistence type="predicted"/>
<name>A0AAN7KNL4_9MYRT</name>
<comment type="catalytic activity">
    <reaction evidence="12">
        <text>L-seryl-[protein] + ATP = O-phospho-L-seryl-[protein] + ADP + H(+)</text>
        <dbReference type="Rhea" id="RHEA:17989"/>
        <dbReference type="Rhea" id="RHEA-COMP:9863"/>
        <dbReference type="Rhea" id="RHEA-COMP:11604"/>
        <dbReference type="ChEBI" id="CHEBI:15378"/>
        <dbReference type="ChEBI" id="CHEBI:29999"/>
        <dbReference type="ChEBI" id="CHEBI:30616"/>
        <dbReference type="ChEBI" id="CHEBI:83421"/>
        <dbReference type="ChEBI" id="CHEBI:456216"/>
        <dbReference type="EC" id="2.7.11.1"/>
    </reaction>
</comment>
<evidence type="ECO:0000259" key="14">
    <source>
        <dbReference type="Pfam" id="PF11721"/>
    </source>
</evidence>
<evidence type="ECO:0000256" key="12">
    <source>
        <dbReference type="ARBA" id="ARBA00048679"/>
    </source>
</evidence>
<evidence type="ECO:0000313" key="15">
    <source>
        <dbReference type="EMBL" id="KAK4769980.1"/>
    </source>
</evidence>
<keyword evidence="13" id="KW-1133">Transmembrane helix</keyword>
<dbReference type="Pfam" id="PF11721">
    <property type="entry name" value="Malectin"/>
    <property type="match status" value="1"/>
</dbReference>
<evidence type="ECO:0000256" key="8">
    <source>
        <dbReference type="ARBA" id="ARBA00022840"/>
    </source>
</evidence>
<keyword evidence="9" id="KW-0675">Receptor</keyword>